<sequence length="388" mass="45096">MDIEHIKTILRNVESQHTFTKFLKTDDLSFTEPGVGNVNYVMRVSSKTDPRKTVIVKLAGPIIKVLGPNYPLDKNRNNLERKALRKLHDVCPGQVPEVFHWDKEESFMIMQDLKHYEDMNWALMRGDIKQGAFRNIVEFATTLHRVTHKKYCPEEEFEVMKQTFRNETMRNVHYTYVFTCPWIKDHPANFPSAAAKEYHALLYENKRVVSNTLELREIYMTKKECLLHGDMHSGSVMTNGEDVKIIDAELVCVGPQSLDLAFLLAHFLYFYHVHRIYPRKDGEDFASRLRTMMCNAVKQYFQEISTWLTEKECETIIQEVVGFTGCEMCKRTFSAAHYHESDDYPLAEQSCIRQGVKLIENYKEIKTIEDLMNILQIDSLPSSPSSSG</sequence>
<accession>A0A2G8JPC0</accession>
<evidence type="ECO:0000256" key="4">
    <source>
        <dbReference type="ARBA" id="ARBA00022777"/>
    </source>
</evidence>
<keyword evidence="4 7" id="KW-0418">Kinase</keyword>
<proteinExistence type="inferred from homology"/>
<dbReference type="PANTHER" id="PTHR34273">
    <property type="entry name" value="METHYLTHIORIBOSE KINASE"/>
    <property type="match status" value="1"/>
</dbReference>
<dbReference type="GO" id="GO:0016301">
    <property type="term" value="F:kinase activity"/>
    <property type="evidence" value="ECO:0007669"/>
    <property type="project" value="UniProtKB-KW"/>
</dbReference>
<dbReference type="AlphaFoldDB" id="A0A2G8JPC0"/>
<name>A0A2G8JPC0_STIJA</name>
<dbReference type="GO" id="GO:0005524">
    <property type="term" value="F:ATP binding"/>
    <property type="evidence" value="ECO:0007669"/>
    <property type="project" value="UniProtKB-KW"/>
</dbReference>
<organism evidence="7 8">
    <name type="scientific">Stichopus japonicus</name>
    <name type="common">Sea cucumber</name>
    <dbReference type="NCBI Taxonomy" id="307972"/>
    <lineage>
        <taxon>Eukaryota</taxon>
        <taxon>Metazoa</taxon>
        <taxon>Echinodermata</taxon>
        <taxon>Eleutherozoa</taxon>
        <taxon>Echinozoa</taxon>
        <taxon>Holothuroidea</taxon>
        <taxon>Aspidochirotacea</taxon>
        <taxon>Aspidochirotida</taxon>
        <taxon>Stichopodidae</taxon>
        <taxon>Apostichopus</taxon>
    </lineage>
</organism>
<dbReference type="InterPro" id="IPR011009">
    <property type="entry name" value="Kinase-like_dom_sf"/>
</dbReference>
<keyword evidence="5" id="KW-0067">ATP-binding</keyword>
<dbReference type="STRING" id="307972.A0A2G8JPC0"/>
<feature type="domain" description="Aminoglycoside phosphotransferase" evidence="6">
    <location>
        <begin position="79"/>
        <end position="266"/>
    </location>
</feature>
<keyword evidence="8" id="KW-1185">Reference proteome</keyword>
<evidence type="ECO:0000313" key="7">
    <source>
        <dbReference type="EMBL" id="PIK37560.1"/>
    </source>
</evidence>
<dbReference type="EMBL" id="MRZV01001482">
    <property type="protein sequence ID" value="PIK37560.1"/>
    <property type="molecule type" value="Genomic_DNA"/>
</dbReference>
<protein>
    <submittedName>
        <fullName evidence="7">Putative methylthioribose kinase 1</fullName>
    </submittedName>
</protein>
<dbReference type="InterPro" id="IPR002575">
    <property type="entry name" value="Aminoglycoside_PTrfase"/>
</dbReference>
<evidence type="ECO:0000256" key="3">
    <source>
        <dbReference type="ARBA" id="ARBA00022741"/>
    </source>
</evidence>
<evidence type="ECO:0000256" key="5">
    <source>
        <dbReference type="ARBA" id="ARBA00022840"/>
    </source>
</evidence>
<dbReference type="Proteomes" id="UP000230750">
    <property type="component" value="Unassembled WGS sequence"/>
</dbReference>
<evidence type="ECO:0000259" key="6">
    <source>
        <dbReference type="Pfam" id="PF01636"/>
    </source>
</evidence>
<dbReference type="OrthoDB" id="2461at2759"/>
<evidence type="ECO:0000313" key="8">
    <source>
        <dbReference type="Proteomes" id="UP000230750"/>
    </source>
</evidence>
<dbReference type="Gene3D" id="3.90.1200.10">
    <property type="match status" value="1"/>
</dbReference>
<comment type="caution">
    <text evidence="7">The sequence shown here is derived from an EMBL/GenBank/DDBJ whole genome shotgun (WGS) entry which is preliminary data.</text>
</comment>
<dbReference type="Pfam" id="PF01636">
    <property type="entry name" value="APH"/>
    <property type="match status" value="1"/>
</dbReference>
<keyword evidence="2" id="KW-0808">Transferase</keyword>
<gene>
    <name evidence="7" type="ORF">BSL78_25605</name>
</gene>
<keyword evidence="3" id="KW-0547">Nucleotide-binding</keyword>
<dbReference type="Gene3D" id="3.30.200.20">
    <property type="entry name" value="Phosphorylase Kinase, domain 1"/>
    <property type="match status" value="1"/>
</dbReference>
<dbReference type="PANTHER" id="PTHR34273:SF2">
    <property type="entry name" value="METHYLTHIORIBOSE KINASE"/>
    <property type="match status" value="1"/>
</dbReference>
<dbReference type="SUPFAM" id="SSF56112">
    <property type="entry name" value="Protein kinase-like (PK-like)"/>
    <property type="match status" value="1"/>
</dbReference>
<evidence type="ECO:0000256" key="1">
    <source>
        <dbReference type="ARBA" id="ARBA00010165"/>
    </source>
</evidence>
<reference evidence="7 8" key="1">
    <citation type="journal article" date="2017" name="PLoS Biol.">
        <title>The sea cucumber genome provides insights into morphological evolution and visceral regeneration.</title>
        <authorList>
            <person name="Zhang X."/>
            <person name="Sun L."/>
            <person name="Yuan J."/>
            <person name="Sun Y."/>
            <person name="Gao Y."/>
            <person name="Zhang L."/>
            <person name="Li S."/>
            <person name="Dai H."/>
            <person name="Hamel J.F."/>
            <person name="Liu C."/>
            <person name="Yu Y."/>
            <person name="Liu S."/>
            <person name="Lin W."/>
            <person name="Guo K."/>
            <person name="Jin S."/>
            <person name="Xu P."/>
            <person name="Storey K.B."/>
            <person name="Huan P."/>
            <person name="Zhang T."/>
            <person name="Zhou Y."/>
            <person name="Zhang J."/>
            <person name="Lin C."/>
            <person name="Li X."/>
            <person name="Xing L."/>
            <person name="Huo D."/>
            <person name="Sun M."/>
            <person name="Wang L."/>
            <person name="Mercier A."/>
            <person name="Li F."/>
            <person name="Yang H."/>
            <person name="Xiang J."/>
        </authorList>
    </citation>
    <scope>NUCLEOTIDE SEQUENCE [LARGE SCALE GENOMIC DNA]</scope>
    <source>
        <strain evidence="7">Shaxun</strain>
        <tissue evidence="7">Muscle</tissue>
    </source>
</reference>
<evidence type="ECO:0000256" key="2">
    <source>
        <dbReference type="ARBA" id="ARBA00022679"/>
    </source>
</evidence>
<comment type="similarity">
    <text evidence="1">Belongs to the methylthioribose kinase family.</text>
</comment>